<feature type="region of interest" description="Disordered" evidence="1">
    <location>
        <begin position="1"/>
        <end position="24"/>
    </location>
</feature>
<dbReference type="AlphaFoldDB" id="A0A6C0J3Z4"/>
<dbReference type="Gene3D" id="1.10.287.110">
    <property type="entry name" value="DnaJ domain"/>
    <property type="match status" value="1"/>
</dbReference>
<dbReference type="EMBL" id="MN740308">
    <property type="protein sequence ID" value="QHT99500.1"/>
    <property type="molecule type" value="Genomic_DNA"/>
</dbReference>
<protein>
    <recommendedName>
        <fullName evidence="3">J domain-containing protein</fullName>
    </recommendedName>
</protein>
<feature type="compositionally biased region" description="Basic and acidic residues" evidence="1">
    <location>
        <begin position="70"/>
        <end position="133"/>
    </location>
</feature>
<sequence>MSNRFHCLSVDDAETDHKKNERKARKALTAIAKLKKKGNLTPKEKIKVDNEDHWYKLLDPFYVNLTAKPKNKETEKQRELREKKKNKKNEQKRKEQELKKQEEQKRRRDEEHRREFNEHQRKFEEQHQRKFEEQQQPDIEENPKSNEEKKLDIEYNVLIASGNTQKNAKRKMQIKYHPDKNRDSNATTKIQYVNNL</sequence>
<organism evidence="2">
    <name type="scientific">viral metagenome</name>
    <dbReference type="NCBI Taxonomy" id="1070528"/>
    <lineage>
        <taxon>unclassified sequences</taxon>
        <taxon>metagenomes</taxon>
        <taxon>organismal metagenomes</taxon>
    </lineage>
</organism>
<name>A0A6C0J3Z4_9ZZZZ</name>
<proteinExistence type="predicted"/>
<dbReference type="InterPro" id="IPR036869">
    <property type="entry name" value="J_dom_sf"/>
</dbReference>
<accession>A0A6C0J3Z4</accession>
<feature type="compositionally biased region" description="Basic and acidic residues" evidence="1">
    <location>
        <begin position="141"/>
        <end position="150"/>
    </location>
</feature>
<evidence type="ECO:0000256" key="1">
    <source>
        <dbReference type="SAM" id="MobiDB-lite"/>
    </source>
</evidence>
<feature type="region of interest" description="Disordered" evidence="1">
    <location>
        <begin position="62"/>
        <end position="150"/>
    </location>
</feature>
<feature type="region of interest" description="Disordered" evidence="1">
    <location>
        <begin position="162"/>
        <end position="188"/>
    </location>
</feature>
<dbReference type="SUPFAM" id="SSF46565">
    <property type="entry name" value="Chaperone J-domain"/>
    <property type="match status" value="1"/>
</dbReference>
<reference evidence="2" key="1">
    <citation type="journal article" date="2020" name="Nature">
        <title>Giant virus diversity and host interactions through global metagenomics.</title>
        <authorList>
            <person name="Schulz F."/>
            <person name="Roux S."/>
            <person name="Paez-Espino D."/>
            <person name="Jungbluth S."/>
            <person name="Walsh D.A."/>
            <person name="Denef V.J."/>
            <person name="McMahon K.D."/>
            <person name="Konstantinidis K.T."/>
            <person name="Eloe-Fadrosh E.A."/>
            <person name="Kyrpides N.C."/>
            <person name="Woyke T."/>
        </authorList>
    </citation>
    <scope>NUCLEOTIDE SEQUENCE</scope>
    <source>
        <strain evidence="2">GVMAG-M-3300025699-48</strain>
    </source>
</reference>
<evidence type="ECO:0008006" key="3">
    <source>
        <dbReference type="Google" id="ProtNLM"/>
    </source>
</evidence>
<evidence type="ECO:0000313" key="2">
    <source>
        <dbReference type="EMBL" id="QHT99500.1"/>
    </source>
</evidence>